<evidence type="ECO:0000256" key="1">
    <source>
        <dbReference type="SAM" id="SignalP"/>
    </source>
</evidence>
<dbReference type="EMBL" id="ML976615">
    <property type="protein sequence ID" value="KAF1848832.1"/>
    <property type="molecule type" value="Genomic_DNA"/>
</dbReference>
<feature type="chain" id="PRO_5040415335" evidence="1">
    <location>
        <begin position="22"/>
        <end position="191"/>
    </location>
</feature>
<feature type="signal peptide" evidence="1">
    <location>
        <begin position="1"/>
        <end position="21"/>
    </location>
</feature>
<evidence type="ECO:0000313" key="2">
    <source>
        <dbReference type="EMBL" id="KAF1848832.1"/>
    </source>
</evidence>
<dbReference type="RefSeq" id="XP_040791395.1">
    <property type="nucleotide sequence ID" value="XM_040937728.1"/>
</dbReference>
<evidence type="ECO:0000313" key="3">
    <source>
        <dbReference type="Proteomes" id="UP000800039"/>
    </source>
</evidence>
<dbReference type="OrthoDB" id="3692631at2759"/>
<keyword evidence="1" id="KW-0732">Signal</keyword>
<gene>
    <name evidence="2" type="ORF">K460DRAFT_415313</name>
</gene>
<proteinExistence type="predicted"/>
<sequence>MNMKQLFSLIYLASFTARGSPLVGRDRRDDAGVAKDAPNVQVRHKGWKTRSWYDYDYDDKDRFASTRTVTVTVTVTVTQPVDGLPTDGIPVGNATTTVDGGVTATSTVDLAPITLIDIKTLVSSSGPTSGNAAAAPTPNDIPPITLFDVNTLSPTAVASSVDNAAAPTPNNLAPITLIDLKALSSVAARVA</sequence>
<organism evidence="2 3">
    <name type="scientific">Cucurbitaria berberidis CBS 394.84</name>
    <dbReference type="NCBI Taxonomy" id="1168544"/>
    <lineage>
        <taxon>Eukaryota</taxon>
        <taxon>Fungi</taxon>
        <taxon>Dikarya</taxon>
        <taxon>Ascomycota</taxon>
        <taxon>Pezizomycotina</taxon>
        <taxon>Dothideomycetes</taxon>
        <taxon>Pleosporomycetidae</taxon>
        <taxon>Pleosporales</taxon>
        <taxon>Pleosporineae</taxon>
        <taxon>Cucurbitariaceae</taxon>
        <taxon>Cucurbitaria</taxon>
    </lineage>
</organism>
<keyword evidence="3" id="KW-1185">Reference proteome</keyword>
<accession>A0A9P4GP97</accession>
<dbReference type="AlphaFoldDB" id="A0A9P4GP97"/>
<reference evidence="2" key="1">
    <citation type="submission" date="2020-01" db="EMBL/GenBank/DDBJ databases">
        <authorList>
            <consortium name="DOE Joint Genome Institute"/>
            <person name="Haridas S."/>
            <person name="Albert R."/>
            <person name="Binder M."/>
            <person name="Bloem J."/>
            <person name="Labutti K."/>
            <person name="Salamov A."/>
            <person name="Andreopoulos B."/>
            <person name="Baker S.E."/>
            <person name="Barry K."/>
            <person name="Bills G."/>
            <person name="Bluhm B.H."/>
            <person name="Cannon C."/>
            <person name="Castanera R."/>
            <person name="Culley D.E."/>
            <person name="Daum C."/>
            <person name="Ezra D."/>
            <person name="Gonzalez J.B."/>
            <person name="Henrissat B."/>
            <person name="Kuo A."/>
            <person name="Liang C."/>
            <person name="Lipzen A."/>
            <person name="Lutzoni F."/>
            <person name="Magnuson J."/>
            <person name="Mondo S."/>
            <person name="Nolan M."/>
            <person name="Ohm R."/>
            <person name="Pangilinan J."/>
            <person name="Park H.-J."/>
            <person name="Ramirez L."/>
            <person name="Alfaro M."/>
            <person name="Sun H."/>
            <person name="Tritt A."/>
            <person name="Yoshinaga Y."/>
            <person name="Zwiers L.-H."/>
            <person name="Turgeon B.G."/>
            <person name="Goodwin S.B."/>
            <person name="Spatafora J.W."/>
            <person name="Crous P.W."/>
            <person name="Grigoriev I.V."/>
        </authorList>
    </citation>
    <scope>NUCLEOTIDE SEQUENCE</scope>
    <source>
        <strain evidence="2">CBS 394.84</strain>
    </source>
</reference>
<dbReference type="Proteomes" id="UP000800039">
    <property type="component" value="Unassembled WGS sequence"/>
</dbReference>
<comment type="caution">
    <text evidence="2">The sequence shown here is derived from an EMBL/GenBank/DDBJ whole genome shotgun (WGS) entry which is preliminary data.</text>
</comment>
<name>A0A9P4GP97_9PLEO</name>
<dbReference type="GeneID" id="63854978"/>
<protein>
    <submittedName>
        <fullName evidence="2">Uncharacterized protein</fullName>
    </submittedName>
</protein>